<dbReference type="InterPro" id="IPR012878">
    <property type="entry name" value="Beta-AFase-like_GH127_cat"/>
</dbReference>
<dbReference type="EMBL" id="CABHNW010000094">
    <property type="protein sequence ID" value="VUX39303.1"/>
    <property type="molecule type" value="Genomic_DNA"/>
</dbReference>
<keyword evidence="5" id="KW-1185">Reference proteome</keyword>
<keyword evidence="4" id="KW-0378">Hydrolase</keyword>
<name>A0A564W5L3_9FIRM</name>
<dbReference type="Proteomes" id="UP000408482">
    <property type="component" value="Unassembled WGS sequence"/>
</dbReference>
<keyword evidence="4" id="KW-0326">Glycosidase</keyword>
<dbReference type="SUPFAM" id="SSF48208">
    <property type="entry name" value="Six-hairpin glycosidases"/>
    <property type="match status" value="1"/>
</dbReference>
<dbReference type="InterPro" id="IPR049174">
    <property type="entry name" value="Beta-AFase-like"/>
</dbReference>
<evidence type="ECO:0000259" key="3">
    <source>
        <dbReference type="Pfam" id="PF20737"/>
    </source>
</evidence>
<dbReference type="InterPro" id="IPR049049">
    <property type="entry name" value="Beta-AFase-like_GH127_C"/>
</dbReference>
<evidence type="ECO:0000313" key="5">
    <source>
        <dbReference type="Proteomes" id="UP000408482"/>
    </source>
</evidence>
<sequence length="651" mass="74555">MLADTRKSKYAKVSGAEYDQIKWTGGFWKNVVESCAESTVPHLQKMFEALDAGHVVENFRICAGEKSGEFGGSDFGDGDFYKWMESQLYSAEQLQDQSRLDKLDEYIDLIGRAQEEDGYISTKQIIGMRNGTREGRLGDINEFEVYNMGHLFTSACLYKRITGKENFLDIARKAADFLENMYAEAEKKGEVQTAVCPSHYMGLIEMYRTTGEKKYMDLAHKAILLRDSVKEGMDDNQDRLPLKEHEKIIGHAVRATYLYAGVADLYAEEGDKDYLDVLHKVWKNMVNTKIYLTGGVGALYNGASPYGDFWNHQLIHQAFGYEYQLPNVTAYNETCASIGLVMWAYRMFLIEPKAEYFDVIERALLNVNLAAVSLDGKKFFYENMLRRAKKLEYKLIWPLTRTEYLISYCCPPNLARMVTQSGEYAYTVSTDSVYTGIYGECDAALTLENGASFTLKQKTEYPYNGKIIFEFENVICDKPVTLNLRIPKWAESGSIRAGGEERKLDKSTRETYQAVHIETLAGAKVELELDMPVRFTMAHPMVEEDSQLIAVEKGPLVYCMESPDAETDTLDDICINIHSTFKDGKMEIQGREIGVLETEAYQIVHEEYDPDELYQSFTGEKKKSIPVRLIPYFAWDNREYGEMRIWMPWRE</sequence>
<feature type="domain" description="Non-reducing end beta-L-arabinofuranosidase-like GH127 catalytic" evidence="1">
    <location>
        <begin position="21"/>
        <end position="422"/>
    </location>
</feature>
<feature type="domain" description="Non-reducing end beta-L-arabinofuranosidase-like GH127 middle" evidence="2">
    <location>
        <begin position="433"/>
        <end position="531"/>
    </location>
</feature>
<dbReference type="Pfam" id="PF20736">
    <property type="entry name" value="Glyco_hydro127M"/>
    <property type="match status" value="1"/>
</dbReference>
<dbReference type="InterPro" id="IPR008928">
    <property type="entry name" value="6-hairpin_glycosidase_sf"/>
</dbReference>
<evidence type="ECO:0000259" key="1">
    <source>
        <dbReference type="Pfam" id="PF07944"/>
    </source>
</evidence>
<evidence type="ECO:0000313" key="4">
    <source>
        <dbReference type="EMBL" id="VUX39303.1"/>
    </source>
</evidence>
<dbReference type="PANTHER" id="PTHR43465">
    <property type="entry name" value="DUF1680 DOMAIN PROTEIN (AFU_ORTHOLOGUE AFUA_1G08910)"/>
    <property type="match status" value="1"/>
</dbReference>
<organism evidence="4 5">
    <name type="scientific">Blautia luti</name>
    <dbReference type="NCBI Taxonomy" id="89014"/>
    <lineage>
        <taxon>Bacteria</taxon>
        <taxon>Bacillati</taxon>
        <taxon>Bacillota</taxon>
        <taxon>Clostridia</taxon>
        <taxon>Lachnospirales</taxon>
        <taxon>Lachnospiraceae</taxon>
        <taxon>Blautia</taxon>
    </lineage>
</organism>
<dbReference type="AlphaFoldDB" id="A0A564W5L3"/>
<protein>
    <submittedName>
        <fullName evidence="4">Non-reducing end beta-L-arabinofuranosidase</fullName>
        <ecNumber evidence="4">3.2.1.185</ecNumber>
    </submittedName>
</protein>
<dbReference type="GO" id="GO:0005975">
    <property type="term" value="P:carbohydrate metabolic process"/>
    <property type="evidence" value="ECO:0007669"/>
    <property type="project" value="InterPro"/>
</dbReference>
<dbReference type="RefSeq" id="WP_144093963.1">
    <property type="nucleotide sequence ID" value="NZ_CABHMX010000007.1"/>
</dbReference>
<dbReference type="PANTHER" id="PTHR43465:SF1">
    <property type="entry name" value="NON-REDUCING END BETA-L-ARABINOFURANOSIDASE"/>
    <property type="match status" value="1"/>
</dbReference>
<dbReference type="Pfam" id="PF20737">
    <property type="entry name" value="Glyco_hydro127C"/>
    <property type="match status" value="1"/>
</dbReference>
<dbReference type="InterPro" id="IPR049046">
    <property type="entry name" value="Beta-AFase-like_GH127_middle"/>
</dbReference>
<feature type="domain" description="Non-reducing end beta-L-arabinofuranosidase-like GH127 C-terminal" evidence="3">
    <location>
        <begin position="533"/>
        <end position="648"/>
    </location>
</feature>
<accession>A0A564W5L3</accession>
<reference evidence="4 5" key="1">
    <citation type="submission" date="2019-07" db="EMBL/GenBank/DDBJ databases">
        <authorList>
            <person name="Hibberd C M."/>
            <person name="Gehrig L. J."/>
            <person name="Chang H.-W."/>
            <person name="Venkatesh S."/>
        </authorList>
    </citation>
    <scope>NUCLEOTIDE SEQUENCE [LARGE SCALE GENOMIC DNA]</scope>
    <source>
        <strain evidence="4">Blautia_luti_SSTS_Bg7063</strain>
    </source>
</reference>
<dbReference type="EC" id="3.2.1.185" evidence="4"/>
<dbReference type="GO" id="GO:0102478">
    <property type="term" value="F:beta-L-arabinofuranosidase activity"/>
    <property type="evidence" value="ECO:0007669"/>
    <property type="project" value="UniProtKB-EC"/>
</dbReference>
<gene>
    <name evidence="4" type="primary">hypBA1</name>
    <name evidence="4" type="ORF">RSSSTS7063_03591</name>
</gene>
<evidence type="ECO:0000259" key="2">
    <source>
        <dbReference type="Pfam" id="PF20736"/>
    </source>
</evidence>
<proteinExistence type="predicted"/>
<dbReference type="Pfam" id="PF07944">
    <property type="entry name" value="Beta-AFase-like_GH127_cat"/>
    <property type="match status" value="1"/>
</dbReference>